<sequence>MAKAIIARTQGLLLSSLKQPKQARRTMSRFTGIEQQQEKSAEQVVSAVEGEDELQKLPLWVPHPRTGIYFPKGHESVMDDIPEGSASLAETYWLRSIDGVDKPDPNLCSHPAMS</sequence>
<comment type="caution">
    <text evidence="1">The sequence shown here is derived from an EMBL/GenBank/DDBJ whole genome shotgun (WGS) entry which is preliminary data.</text>
</comment>
<organism evidence="1 2">
    <name type="scientific">Punica granatum</name>
    <name type="common">Pomegranate</name>
    <dbReference type="NCBI Taxonomy" id="22663"/>
    <lineage>
        <taxon>Eukaryota</taxon>
        <taxon>Viridiplantae</taxon>
        <taxon>Streptophyta</taxon>
        <taxon>Embryophyta</taxon>
        <taxon>Tracheophyta</taxon>
        <taxon>Spermatophyta</taxon>
        <taxon>Magnoliopsida</taxon>
        <taxon>eudicotyledons</taxon>
        <taxon>Gunneridae</taxon>
        <taxon>Pentapetalae</taxon>
        <taxon>rosids</taxon>
        <taxon>malvids</taxon>
        <taxon>Myrtales</taxon>
        <taxon>Lythraceae</taxon>
        <taxon>Punica</taxon>
    </lineage>
</organism>
<protein>
    <submittedName>
        <fullName evidence="1">Uncharacterized protein</fullName>
    </submittedName>
</protein>
<keyword evidence="2" id="KW-1185">Reference proteome</keyword>
<proteinExistence type="predicted"/>
<dbReference type="Proteomes" id="UP000233551">
    <property type="component" value="Unassembled WGS sequence"/>
</dbReference>
<name>A0A2I0KTI7_PUNGR</name>
<dbReference type="EMBL" id="PGOL01000363">
    <property type="protein sequence ID" value="PKI71650.1"/>
    <property type="molecule type" value="Genomic_DNA"/>
</dbReference>
<dbReference type="OrthoDB" id="1930788at2759"/>
<evidence type="ECO:0000313" key="1">
    <source>
        <dbReference type="EMBL" id="PKI71650.1"/>
    </source>
</evidence>
<evidence type="ECO:0000313" key="2">
    <source>
        <dbReference type="Proteomes" id="UP000233551"/>
    </source>
</evidence>
<dbReference type="GeneID" id="116204472"/>
<gene>
    <name evidence="1" type="ORF">CRG98_007973</name>
</gene>
<reference evidence="1 2" key="1">
    <citation type="submission" date="2017-11" db="EMBL/GenBank/DDBJ databases">
        <title>De-novo sequencing of pomegranate (Punica granatum L.) genome.</title>
        <authorList>
            <person name="Akparov Z."/>
            <person name="Amiraslanov A."/>
            <person name="Hajiyeva S."/>
            <person name="Abbasov M."/>
            <person name="Kaur K."/>
            <person name="Hamwieh A."/>
            <person name="Solovyev V."/>
            <person name="Salamov A."/>
            <person name="Braich B."/>
            <person name="Kosarev P."/>
            <person name="Mahmoud A."/>
            <person name="Hajiyev E."/>
            <person name="Babayeva S."/>
            <person name="Izzatullayeva V."/>
            <person name="Mammadov A."/>
            <person name="Mammadov A."/>
            <person name="Sharifova S."/>
            <person name="Ojaghi J."/>
            <person name="Eynullazada K."/>
            <person name="Bayramov B."/>
            <person name="Abdulazimova A."/>
            <person name="Shahmuradov I."/>
        </authorList>
    </citation>
    <scope>NUCLEOTIDE SEQUENCE [LARGE SCALE GENOMIC DNA]</scope>
    <source>
        <strain evidence="2">cv. AG2017</strain>
        <tissue evidence="1">Leaf</tissue>
    </source>
</reference>
<accession>A0A2I0KTI7</accession>
<dbReference type="AlphaFoldDB" id="A0A2I0KTI7"/>
<dbReference type="STRING" id="22663.A0A2I0KTI7"/>
<dbReference type="PANTHER" id="PTHR35109">
    <property type="entry name" value="GLUTAMATE RACEMASE"/>
    <property type="match status" value="1"/>
</dbReference>
<dbReference type="PANTHER" id="PTHR35109:SF1">
    <property type="entry name" value="GLUTAMATE RACEMASE"/>
    <property type="match status" value="1"/>
</dbReference>